<organism evidence="1 2">
    <name type="scientific">Methylorubrum populi</name>
    <dbReference type="NCBI Taxonomy" id="223967"/>
    <lineage>
        <taxon>Bacteria</taxon>
        <taxon>Pseudomonadati</taxon>
        <taxon>Pseudomonadota</taxon>
        <taxon>Alphaproteobacteria</taxon>
        <taxon>Hyphomicrobiales</taxon>
        <taxon>Methylobacteriaceae</taxon>
        <taxon>Methylorubrum</taxon>
    </lineage>
</organism>
<evidence type="ECO:0000313" key="2">
    <source>
        <dbReference type="Proteomes" id="UP000218288"/>
    </source>
</evidence>
<dbReference type="AlphaFoldDB" id="A0A160PGW8"/>
<gene>
    <name evidence="1" type="ORF">MPPM_3340</name>
</gene>
<name>A0A160PGW8_9HYPH</name>
<protein>
    <submittedName>
        <fullName evidence="1">Uncharacterized protein</fullName>
    </submittedName>
</protein>
<accession>A0A160PGW8</accession>
<dbReference type="RefSeq" id="WP_096485985.1">
    <property type="nucleotide sequence ID" value="NZ_AP014809.1"/>
</dbReference>
<proteinExistence type="predicted"/>
<evidence type="ECO:0000313" key="1">
    <source>
        <dbReference type="EMBL" id="BAU91945.1"/>
    </source>
</evidence>
<reference evidence="1 2" key="1">
    <citation type="journal article" date="2016" name="Genome Announc.">
        <title>Complete Genome Sequence of Methylobacterium populi P-1M, Isolated from Pink-Pigmented Household Biofilm.</title>
        <authorList>
            <person name="Morohoshi T."/>
            <person name="Ikeda T."/>
        </authorList>
    </citation>
    <scope>NUCLEOTIDE SEQUENCE [LARGE SCALE GENOMIC DNA]</scope>
    <source>
        <strain evidence="1 2">P-1M</strain>
    </source>
</reference>
<dbReference type="OrthoDB" id="8455871at2"/>
<sequence length="161" mass="18286">MARGTAAGPGRKRVVGRRRLKPQEIADLVREIRTWDYAREPLTWGAIIDLAEGLFGHRWRRQTLEGHDAVKKAFQTRQEEGPRKARRAPRDAAMALYAKKVEALMEENRLLAEKLAAYEQRFARWAVNAFLLKGLTEGELDAKLLPTDRGQTDPKLKGGVK</sequence>
<dbReference type="Proteomes" id="UP000218288">
    <property type="component" value="Chromosome"/>
</dbReference>
<dbReference type="EMBL" id="AP014809">
    <property type="protein sequence ID" value="BAU91945.1"/>
    <property type="molecule type" value="Genomic_DNA"/>
</dbReference>